<name>A0ABS5DF66_9PSEU</name>
<reference evidence="3 4" key="1">
    <citation type="submission" date="2021-04" db="EMBL/GenBank/DDBJ databases">
        <title>Whole-genome sequencing of Saccharopolyspora endophytica KCTC 19397.</title>
        <authorList>
            <person name="Ay H."/>
            <person name="Saygin H."/>
            <person name="Sahin N."/>
        </authorList>
    </citation>
    <scope>NUCLEOTIDE SEQUENCE [LARGE SCALE GENOMIC DNA]</scope>
    <source>
        <strain evidence="3 4">KCTC 19397</strain>
    </source>
</reference>
<dbReference type="SUPFAM" id="SSF52402">
    <property type="entry name" value="Adenine nucleotide alpha hydrolases-like"/>
    <property type="match status" value="1"/>
</dbReference>
<protein>
    <submittedName>
        <fullName evidence="3">Universal stress protein</fullName>
    </submittedName>
</protein>
<gene>
    <name evidence="3" type="ORF">KBO27_13375</name>
</gene>
<feature type="domain" description="UspA" evidence="2">
    <location>
        <begin position="20"/>
        <end position="156"/>
    </location>
</feature>
<organism evidence="3 4">
    <name type="scientific">Saccharopolyspora endophytica</name>
    <dbReference type="NCBI Taxonomy" id="543886"/>
    <lineage>
        <taxon>Bacteria</taxon>
        <taxon>Bacillati</taxon>
        <taxon>Actinomycetota</taxon>
        <taxon>Actinomycetes</taxon>
        <taxon>Pseudonocardiales</taxon>
        <taxon>Pseudonocardiaceae</taxon>
        <taxon>Saccharopolyspora</taxon>
    </lineage>
</organism>
<dbReference type="PANTHER" id="PTHR46268:SF6">
    <property type="entry name" value="UNIVERSAL STRESS PROTEIN UP12"/>
    <property type="match status" value="1"/>
</dbReference>
<dbReference type="PRINTS" id="PR01438">
    <property type="entry name" value="UNVRSLSTRESS"/>
</dbReference>
<dbReference type="EMBL" id="JAGPXE010000004">
    <property type="protein sequence ID" value="MBQ0924940.1"/>
    <property type="molecule type" value="Genomic_DNA"/>
</dbReference>
<proteinExistence type="inferred from homology"/>
<sequence>MSVGREFGGEEIAVTASKLFVVGVDGSEASRRALKWALAEARVRGGSVSAVMVWQSRSVLAGPAPLMMNPRLAPHEVRDQHWKELKRIVAECLAGASTPELQESLVEGHPEEVLAEKAAGAAMLVLGDRGHGGHARLGSTTLRCIHNARCPVLIIPAGFEIGKFGPDTARASEVVDPVLG</sequence>
<dbReference type="InterPro" id="IPR006015">
    <property type="entry name" value="Universal_stress_UspA"/>
</dbReference>
<comment type="caution">
    <text evidence="3">The sequence shown here is derived from an EMBL/GenBank/DDBJ whole genome shotgun (WGS) entry which is preliminary data.</text>
</comment>
<dbReference type="InterPro" id="IPR014729">
    <property type="entry name" value="Rossmann-like_a/b/a_fold"/>
</dbReference>
<evidence type="ECO:0000259" key="2">
    <source>
        <dbReference type="Pfam" id="PF00582"/>
    </source>
</evidence>
<keyword evidence="4" id="KW-1185">Reference proteome</keyword>
<accession>A0ABS5DF66</accession>
<evidence type="ECO:0000313" key="3">
    <source>
        <dbReference type="EMBL" id="MBQ0924940.1"/>
    </source>
</evidence>
<dbReference type="Pfam" id="PF00582">
    <property type="entry name" value="Usp"/>
    <property type="match status" value="1"/>
</dbReference>
<dbReference type="InterPro" id="IPR006016">
    <property type="entry name" value="UspA"/>
</dbReference>
<dbReference type="Proteomes" id="UP000674084">
    <property type="component" value="Unassembled WGS sequence"/>
</dbReference>
<dbReference type="PANTHER" id="PTHR46268">
    <property type="entry name" value="STRESS RESPONSE PROTEIN NHAX"/>
    <property type="match status" value="1"/>
</dbReference>
<dbReference type="Gene3D" id="3.40.50.620">
    <property type="entry name" value="HUPs"/>
    <property type="match status" value="1"/>
</dbReference>
<evidence type="ECO:0000256" key="1">
    <source>
        <dbReference type="ARBA" id="ARBA00008791"/>
    </source>
</evidence>
<comment type="similarity">
    <text evidence="1">Belongs to the universal stress protein A family.</text>
</comment>
<dbReference type="CDD" id="cd00293">
    <property type="entry name" value="USP-like"/>
    <property type="match status" value="1"/>
</dbReference>
<evidence type="ECO:0000313" key="4">
    <source>
        <dbReference type="Proteomes" id="UP000674084"/>
    </source>
</evidence>